<dbReference type="Proteomes" id="UP000000330">
    <property type="component" value="Segment"/>
</dbReference>
<proteinExistence type="predicted"/>
<organism evidence="1 2">
    <name type="scientific">Acinetobacter phage 133</name>
    <dbReference type="NCBI Taxonomy" id="2919552"/>
    <lineage>
        <taxon>Viruses</taxon>
        <taxon>Duplodnaviria</taxon>
        <taxon>Heunggongvirae</taxon>
        <taxon>Uroviricota</taxon>
        <taxon>Caudoviricetes</taxon>
        <taxon>Pantevenvirales</taxon>
        <taxon>Straboviridae</taxon>
        <taxon>Tevenvirinae</taxon>
        <taxon>Centumtrigintavirus</taxon>
        <taxon>Centumtrigintavirus cv133</taxon>
        <taxon>Acinetobacter virus 133</taxon>
    </lineage>
</organism>
<dbReference type="GeneID" id="10323132"/>
<gene>
    <name evidence="1" type="ORF">Acj133p145</name>
</gene>
<evidence type="ECO:0000313" key="1">
    <source>
        <dbReference type="EMBL" id="ADJ19460.1"/>
    </source>
</evidence>
<sequence>MATRISIVVSADIPQNTNVARFALDAAKIKGVLQFVNGQTVVEFVDGRGRLQLVYTDTSFDTIMDAIEQVDAENAVKLEIALGAQA</sequence>
<dbReference type="RefSeq" id="YP_004300726.1">
    <property type="nucleotide sequence ID" value="NC_015250.1"/>
</dbReference>
<dbReference type="EMBL" id="HM114315">
    <property type="protein sequence ID" value="ADJ19460.1"/>
    <property type="molecule type" value="Genomic_DNA"/>
</dbReference>
<name>D9I679_9CAUD</name>
<evidence type="ECO:0000313" key="2">
    <source>
        <dbReference type="Proteomes" id="UP000000330"/>
    </source>
</evidence>
<keyword evidence="2" id="KW-1185">Reference proteome</keyword>
<dbReference type="KEGG" id="vg:10323132"/>
<accession>D9I679</accession>
<reference evidence="1 2" key="1">
    <citation type="journal article" date="2010" name="Virol. J.">
        <title>Genomes of the T4-related bacteriophages as windows on microbial genome evolution.</title>
        <authorList>
            <person name="Petrov V.M."/>
            <person name="Ratnayaka S."/>
            <person name="Nolan J.M."/>
            <person name="Miller E.S."/>
            <person name="Karam J.D."/>
        </authorList>
    </citation>
    <scope>NUCLEOTIDE SEQUENCE [LARGE SCALE GENOMIC DNA]</scope>
    <source>
        <strain evidence="1">Acj133</strain>
    </source>
</reference>
<protein>
    <submittedName>
        <fullName evidence="1">Uncharacterized protein</fullName>
    </submittedName>
</protein>